<dbReference type="GeneID" id="97374996"/>
<dbReference type="Pfam" id="PF07883">
    <property type="entry name" value="Cupin_2"/>
    <property type="match status" value="1"/>
</dbReference>
<comment type="caution">
    <text evidence="2">The sequence shown here is derived from an EMBL/GenBank/DDBJ whole genome shotgun (WGS) entry which is preliminary data.</text>
</comment>
<dbReference type="RefSeq" id="WP_052856770.1">
    <property type="nucleotide sequence ID" value="NZ_NDXL01000001.1"/>
</dbReference>
<evidence type="ECO:0000313" key="2">
    <source>
        <dbReference type="EMBL" id="TBO59382.1"/>
    </source>
</evidence>
<evidence type="ECO:0000313" key="3">
    <source>
        <dbReference type="Proteomes" id="UP000292452"/>
    </source>
</evidence>
<keyword evidence="3" id="KW-1185">Reference proteome</keyword>
<name>A0A4Q9HW55_STRKA</name>
<feature type="domain" description="Cupin type-2" evidence="1">
    <location>
        <begin position="42"/>
        <end position="107"/>
    </location>
</feature>
<dbReference type="InterPro" id="IPR014710">
    <property type="entry name" value="RmlC-like_jellyroll"/>
</dbReference>
<dbReference type="InterPro" id="IPR011051">
    <property type="entry name" value="RmlC_Cupin_sf"/>
</dbReference>
<dbReference type="Gene3D" id="2.60.120.10">
    <property type="entry name" value="Jelly Rolls"/>
    <property type="match status" value="1"/>
</dbReference>
<organism evidence="2 3">
    <name type="scientific">Streptomyces kasugaensis</name>
    <dbReference type="NCBI Taxonomy" id="1946"/>
    <lineage>
        <taxon>Bacteria</taxon>
        <taxon>Bacillati</taxon>
        <taxon>Actinomycetota</taxon>
        <taxon>Actinomycetes</taxon>
        <taxon>Kitasatosporales</taxon>
        <taxon>Streptomycetaceae</taxon>
        <taxon>Streptomyces</taxon>
    </lineage>
</organism>
<dbReference type="Proteomes" id="UP000292452">
    <property type="component" value="Unassembled WGS sequence"/>
</dbReference>
<dbReference type="EMBL" id="SIXH01000083">
    <property type="protein sequence ID" value="TBO59382.1"/>
    <property type="molecule type" value="Genomic_DNA"/>
</dbReference>
<protein>
    <submittedName>
        <fullName evidence="2">Cupin domain-containing protein</fullName>
    </submittedName>
</protein>
<dbReference type="OrthoDB" id="3296127at2"/>
<sequence length="126" mass="13629">MITKFRLNEDAATREFGMACQRVIPWQGQDEEPPLGAMACFLPAGASSAPDCHDQDEVMIITSGAGRLDLAGEEGTFEAGDVVVLPRKHEHVVHNPGTDTLVWVSLYWPLHEPQPDGPEPGPRSGA</sequence>
<evidence type="ECO:0000259" key="1">
    <source>
        <dbReference type="Pfam" id="PF07883"/>
    </source>
</evidence>
<reference evidence="2 3" key="1">
    <citation type="submission" date="2019-02" db="EMBL/GenBank/DDBJ databases">
        <title>Draft Genome Sequence of Streptomyces sp. AM-2504, identified by 16S rRNA comparative analysis as a Streptomyces Kasugaensis strain.</title>
        <authorList>
            <person name="Napolioni V."/>
            <person name="Giuliodori A.M."/>
            <person name="Spurio R."/>
            <person name="Fabbretti A."/>
        </authorList>
    </citation>
    <scope>NUCLEOTIDE SEQUENCE [LARGE SCALE GENOMIC DNA]</scope>
    <source>
        <strain evidence="2 3">AM-2504</strain>
    </source>
</reference>
<dbReference type="InterPro" id="IPR013096">
    <property type="entry name" value="Cupin_2"/>
</dbReference>
<gene>
    <name evidence="2" type="ORF">EYS09_12305</name>
</gene>
<accession>A0A4Q9HW55</accession>
<proteinExistence type="predicted"/>
<dbReference type="AlphaFoldDB" id="A0A4Q9HW55"/>
<dbReference type="SUPFAM" id="SSF51182">
    <property type="entry name" value="RmlC-like cupins"/>
    <property type="match status" value="1"/>
</dbReference>